<feature type="compositionally biased region" description="Gly residues" evidence="1">
    <location>
        <begin position="192"/>
        <end position="204"/>
    </location>
</feature>
<sequence>MERFGMEKDYEDGQWIGGEFYYRKRKDKRVQTKDDVLYGIFSADSDDDDEDNEGSRKRRKDRKVVDLTKPVNFVSTGIVMPNQEMDNNSKQQNDDLGATGVATSGLGFGATTASGLGFNNLNSGLGFNSNSDPTGGEEEDEENDSNFLPTAFGKKIKEGAERRQKEREKLKLLKQTTIQSRSRRDSEESQFGLGGARGAAGMGAWGPLRNTPRVLG</sequence>
<protein>
    <submittedName>
        <fullName evidence="3">Septin and tuftelin-interacting protein 1 homolog 1-like</fullName>
    </submittedName>
</protein>
<dbReference type="OrthoDB" id="29523at2759"/>
<gene>
    <name evidence="3" type="ORF">Pyn_01183</name>
</gene>
<accession>A0A314ZQA1</accession>
<evidence type="ECO:0000259" key="2">
    <source>
        <dbReference type="Pfam" id="PF12457"/>
    </source>
</evidence>
<organism evidence="3 4">
    <name type="scientific">Prunus yedoensis var. nudiflora</name>
    <dbReference type="NCBI Taxonomy" id="2094558"/>
    <lineage>
        <taxon>Eukaryota</taxon>
        <taxon>Viridiplantae</taxon>
        <taxon>Streptophyta</taxon>
        <taxon>Embryophyta</taxon>
        <taxon>Tracheophyta</taxon>
        <taxon>Spermatophyta</taxon>
        <taxon>Magnoliopsida</taxon>
        <taxon>eudicotyledons</taxon>
        <taxon>Gunneridae</taxon>
        <taxon>Pentapetalae</taxon>
        <taxon>rosids</taxon>
        <taxon>fabids</taxon>
        <taxon>Rosales</taxon>
        <taxon>Rosaceae</taxon>
        <taxon>Amygdaloideae</taxon>
        <taxon>Amygdaleae</taxon>
        <taxon>Prunus</taxon>
    </lineage>
</organism>
<feature type="region of interest" description="Disordered" evidence="1">
    <location>
        <begin position="127"/>
        <end position="216"/>
    </location>
</feature>
<feature type="region of interest" description="Disordered" evidence="1">
    <location>
        <begin position="40"/>
        <end position="63"/>
    </location>
</feature>
<dbReference type="EMBL" id="PJQY01000034">
    <property type="protein sequence ID" value="PQQ20543.1"/>
    <property type="molecule type" value="Genomic_DNA"/>
</dbReference>
<evidence type="ECO:0000256" key="1">
    <source>
        <dbReference type="SAM" id="MobiDB-lite"/>
    </source>
</evidence>
<evidence type="ECO:0000313" key="4">
    <source>
        <dbReference type="Proteomes" id="UP000250321"/>
    </source>
</evidence>
<feature type="domain" description="Tuftelin interacting protein N-terminal" evidence="2">
    <location>
        <begin position="1"/>
        <end position="95"/>
    </location>
</feature>
<dbReference type="Proteomes" id="UP000250321">
    <property type="component" value="Unassembled WGS sequence"/>
</dbReference>
<feature type="compositionally biased region" description="Acidic residues" evidence="1">
    <location>
        <begin position="135"/>
        <end position="144"/>
    </location>
</feature>
<dbReference type="STRING" id="2094558.A0A314ZQA1"/>
<comment type="caution">
    <text evidence="3">The sequence shown here is derived from an EMBL/GenBank/DDBJ whole genome shotgun (WGS) entry which is preliminary data.</text>
</comment>
<evidence type="ECO:0000313" key="3">
    <source>
        <dbReference type="EMBL" id="PQQ20543.1"/>
    </source>
</evidence>
<dbReference type="Pfam" id="PF12457">
    <property type="entry name" value="TIP_N"/>
    <property type="match status" value="1"/>
</dbReference>
<reference evidence="3 4" key="1">
    <citation type="submission" date="2018-02" db="EMBL/GenBank/DDBJ databases">
        <title>Draft genome of wild Prunus yedoensis var. nudiflora.</title>
        <authorList>
            <person name="Baek S."/>
            <person name="Kim J.-H."/>
            <person name="Choi K."/>
            <person name="Kim G.-B."/>
            <person name="Cho A."/>
            <person name="Jang H."/>
            <person name="Shin C.-H."/>
            <person name="Yu H.-J."/>
            <person name="Mun J.-H."/>
        </authorList>
    </citation>
    <scope>NUCLEOTIDE SEQUENCE [LARGE SCALE GENOMIC DNA]</scope>
    <source>
        <strain evidence="4">cv. Jeju island</strain>
        <tissue evidence="3">Leaf</tissue>
    </source>
</reference>
<feature type="compositionally biased region" description="Basic and acidic residues" evidence="1">
    <location>
        <begin position="155"/>
        <end position="171"/>
    </location>
</feature>
<name>A0A314ZQA1_PRUYE</name>
<keyword evidence="4" id="KW-1185">Reference proteome</keyword>
<dbReference type="InterPro" id="IPR022159">
    <property type="entry name" value="STIP/TFIP11_N"/>
</dbReference>
<proteinExistence type="predicted"/>
<dbReference type="AlphaFoldDB" id="A0A314ZQA1"/>